<dbReference type="PROSITE" id="PS50801">
    <property type="entry name" value="STAS"/>
    <property type="match status" value="1"/>
</dbReference>
<reference evidence="5" key="1">
    <citation type="submission" date="2017-06" db="EMBL/GenBank/DDBJ databases">
        <authorList>
            <person name="Varghese N."/>
            <person name="Submissions S."/>
        </authorList>
    </citation>
    <scope>NUCLEOTIDE SEQUENCE [LARGE SCALE GENOMIC DNA]</scope>
    <source>
        <strain evidence="5">DSM 44485</strain>
    </source>
</reference>
<proteinExistence type="inferred from homology"/>
<dbReference type="PANTHER" id="PTHR33495:SF2">
    <property type="entry name" value="ANTI-SIGMA FACTOR ANTAGONIST TM_1081-RELATED"/>
    <property type="match status" value="1"/>
</dbReference>
<dbReference type="GO" id="GO:0043856">
    <property type="term" value="F:anti-sigma factor antagonist activity"/>
    <property type="evidence" value="ECO:0007669"/>
    <property type="project" value="InterPro"/>
</dbReference>
<dbReference type="PANTHER" id="PTHR33495">
    <property type="entry name" value="ANTI-SIGMA FACTOR ANTAGONIST TM_1081-RELATED-RELATED"/>
    <property type="match status" value="1"/>
</dbReference>
<evidence type="ECO:0000313" key="5">
    <source>
        <dbReference type="Proteomes" id="UP000198420"/>
    </source>
</evidence>
<feature type="domain" description="STAS" evidence="3">
    <location>
        <begin position="19"/>
        <end position="116"/>
    </location>
</feature>
<comment type="similarity">
    <text evidence="1 2">Belongs to the anti-sigma-factor antagonist family.</text>
</comment>
<name>A0A239BSG8_9ACTN</name>
<dbReference type="EMBL" id="FZNP01000011">
    <property type="protein sequence ID" value="SNS10967.1"/>
    <property type="molecule type" value="Genomic_DNA"/>
</dbReference>
<dbReference type="OrthoDB" id="3481860at2"/>
<dbReference type="AlphaFoldDB" id="A0A239BSG8"/>
<dbReference type="InterPro" id="IPR002645">
    <property type="entry name" value="STAS_dom"/>
</dbReference>
<dbReference type="CDD" id="cd07043">
    <property type="entry name" value="STAS_anti-anti-sigma_factors"/>
    <property type="match status" value="1"/>
</dbReference>
<dbReference type="Proteomes" id="UP000198420">
    <property type="component" value="Unassembled WGS sequence"/>
</dbReference>
<sequence length="119" mass="12704">MTDHTFTVNLPSAGAEVPVLRVAGDLDYHTAPRLREALEALPLASGGGAVLDVTDLNYCDSTGITVLIAGYRRAQAAQSRIVLAGLNPDLTRVFEITGLDQVFVFHPTAEEAVRSLRGE</sequence>
<keyword evidence="5" id="KW-1185">Reference proteome</keyword>
<dbReference type="InterPro" id="IPR003658">
    <property type="entry name" value="Anti-sigma_ant"/>
</dbReference>
<gene>
    <name evidence="4" type="ORF">SAMN06265355_11186</name>
</gene>
<dbReference type="Gene3D" id="3.30.750.24">
    <property type="entry name" value="STAS domain"/>
    <property type="match status" value="1"/>
</dbReference>
<dbReference type="Pfam" id="PF13466">
    <property type="entry name" value="STAS_2"/>
    <property type="match status" value="1"/>
</dbReference>
<organism evidence="4 5">
    <name type="scientific">Actinomadura mexicana</name>
    <dbReference type="NCBI Taxonomy" id="134959"/>
    <lineage>
        <taxon>Bacteria</taxon>
        <taxon>Bacillati</taxon>
        <taxon>Actinomycetota</taxon>
        <taxon>Actinomycetes</taxon>
        <taxon>Streptosporangiales</taxon>
        <taxon>Thermomonosporaceae</taxon>
        <taxon>Actinomadura</taxon>
    </lineage>
</organism>
<evidence type="ECO:0000313" key="4">
    <source>
        <dbReference type="EMBL" id="SNS10967.1"/>
    </source>
</evidence>
<accession>A0A239BSG8</accession>
<dbReference type="InterPro" id="IPR036513">
    <property type="entry name" value="STAS_dom_sf"/>
</dbReference>
<dbReference type="InterPro" id="IPR058548">
    <property type="entry name" value="MlaB-like_STAS"/>
</dbReference>
<protein>
    <recommendedName>
        <fullName evidence="2">Anti-sigma factor antagonist</fullName>
    </recommendedName>
</protein>
<evidence type="ECO:0000256" key="2">
    <source>
        <dbReference type="RuleBase" id="RU003749"/>
    </source>
</evidence>
<dbReference type="RefSeq" id="WP_089314607.1">
    <property type="nucleotide sequence ID" value="NZ_FZNP01000011.1"/>
</dbReference>
<dbReference type="NCBIfam" id="TIGR00377">
    <property type="entry name" value="ant_ant_sig"/>
    <property type="match status" value="1"/>
</dbReference>
<dbReference type="SUPFAM" id="SSF52091">
    <property type="entry name" value="SpoIIaa-like"/>
    <property type="match status" value="1"/>
</dbReference>
<evidence type="ECO:0000259" key="3">
    <source>
        <dbReference type="PROSITE" id="PS50801"/>
    </source>
</evidence>
<evidence type="ECO:0000256" key="1">
    <source>
        <dbReference type="ARBA" id="ARBA00009013"/>
    </source>
</evidence>